<evidence type="ECO:0000256" key="3">
    <source>
        <dbReference type="PIRSR" id="PIRSR018063-50"/>
    </source>
</evidence>
<dbReference type="GO" id="GO:0005829">
    <property type="term" value="C:cytosol"/>
    <property type="evidence" value="ECO:0007669"/>
    <property type="project" value="TreeGrafter"/>
</dbReference>
<dbReference type="GO" id="GO:0008199">
    <property type="term" value="F:ferric iron binding"/>
    <property type="evidence" value="ECO:0007669"/>
    <property type="project" value="InterPro"/>
</dbReference>
<protein>
    <submittedName>
        <fullName evidence="6">DNA polymerase</fullName>
    </submittedName>
</protein>
<feature type="binding site" evidence="3">
    <location>
        <position position="152"/>
    </location>
    <ligand>
        <name>Fe cation</name>
        <dbReference type="ChEBI" id="CHEBI:24875"/>
    </ligand>
</feature>
<evidence type="ECO:0000313" key="7">
    <source>
        <dbReference type="Proteomes" id="UP000268857"/>
    </source>
</evidence>
<accession>A0A3S0YGP2</accession>
<feature type="domain" description="Ferritin/DPS" evidence="5">
    <location>
        <begin position="21"/>
        <end position="94"/>
    </location>
</feature>
<dbReference type="PANTHER" id="PTHR30295:SF1">
    <property type="entry name" value="DNA PROTECTION DURING STARVATION PROTEIN"/>
    <property type="match status" value="1"/>
</dbReference>
<dbReference type="Proteomes" id="UP000268857">
    <property type="component" value="Unassembled WGS sequence"/>
</dbReference>
<dbReference type="GO" id="GO:0004322">
    <property type="term" value="F:ferroxidase activity"/>
    <property type="evidence" value="ECO:0007669"/>
    <property type="project" value="TreeGrafter"/>
</dbReference>
<dbReference type="InterPro" id="IPR009078">
    <property type="entry name" value="Ferritin-like_SF"/>
</dbReference>
<dbReference type="InterPro" id="IPR014490">
    <property type="entry name" value="Dps-like"/>
</dbReference>
<dbReference type="GO" id="GO:0006879">
    <property type="term" value="P:intracellular iron ion homeostasis"/>
    <property type="evidence" value="ECO:0007669"/>
    <property type="project" value="UniProtKB-KW"/>
</dbReference>
<gene>
    <name evidence="6" type="ORF">PCC6912_17760</name>
</gene>
<feature type="binding site" evidence="3">
    <location>
        <position position="66"/>
    </location>
    <ligand>
        <name>Fe cation</name>
        <dbReference type="ChEBI" id="CHEBI:24875"/>
    </ligand>
</feature>
<dbReference type="RefSeq" id="WP_016873228.1">
    <property type="nucleotide sequence ID" value="NZ_AJLN01000040.1"/>
</dbReference>
<reference evidence="6 7" key="1">
    <citation type="journal article" date="2019" name="Genome Biol. Evol.">
        <title>Day and night: Metabolic profiles and evolutionary relationships of six axenic non-marine cyanobacteria.</title>
        <authorList>
            <person name="Will S.E."/>
            <person name="Henke P."/>
            <person name="Boedeker C."/>
            <person name="Huang S."/>
            <person name="Brinkmann H."/>
            <person name="Rohde M."/>
            <person name="Jarek M."/>
            <person name="Friedl T."/>
            <person name="Seufert S."/>
            <person name="Schumacher M."/>
            <person name="Overmann J."/>
            <person name="Neumann-Schaal M."/>
            <person name="Petersen J."/>
        </authorList>
    </citation>
    <scope>NUCLEOTIDE SEQUENCE [LARGE SCALE GENOMIC DNA]</scope>
    <source>
        <strain evidence="6 7">PCC 6912</strain>
    </source>
</reference>
<dbReference type="STRING" id="211165.GCA_000317285_00655"/>
<feature type="region of interest" description="Disordered" evidence="4">
    <location>
        <begin position="99"/>
        <end position="119"/>
    </location>
</feature>
<name>A0A3S0YGP2_CHLFR</name>
<evidence type="ECO:0000256" key="2">
    <source>
        <dbReference type="ARBA" id="ARBA00023004"/>
    </source>
</evidence>
<evidence type="ECO:0000259" key="5">
    <source>
        <dbReference type="Pfam" id="PF00210"/>
    </source>
</evidence>
<feature type="binding site" evidence="3">
    <location>
        <position position="30"/>
    </location>
    <ligand>
        <name>Fe cation</name>
        <dbReference type="ChEBI" id="CHEBI:24875"/>
    </ligand>
</feature>
<feature type="binding site" evidence="3">
    <location>
        <position position="187"/>
    </location>
    <ligand>
        <name>Fe cation</name>
        <dbReference type="ChEBI" id="CHEBI:24875"/>
    </ligand>
</feature>
<keyword evidence="2 3" id="KW-0408">Iron</keyword>
<feature type="domain" description="Ferritin/DPS" evidence="5">
    <location>
        <begin position="114"/>
        <end position="197"/>
    </location>
</feature>
<dbReference type="Gene3D" id="1.20.1260.10">
    <property type="match status" value="1"/>
</dbReference>
<dbReference type="CDD" id="cd01052">
    <property type="entry name" value="DPSL"/>
    <property type="match status" value="1"/>
</dbReference>
<dbReference type="PIRSF" id="PIRSF018063">
    <property type="entry name" value="Ferrtn_UCP018063"/>
    <property type="match status" value="1"/>
</dbReference>
<dbReference type="EMBL" id="RSCJ01000005">
    <property type="protein sequence ID" value="RUR84182.1"/>
    <property type="molecule type" value="Genomic_DNA"/>
</dbReference>
<comment type="caution">
    <text evidence="6">The sequence shown here is derived from an EMBL/GenBank/DDBJ whole genome shotgun (WGS) entry which is preliminary data.</text>
</comment>
<sequence length="227" mass="25316">MAKVAQQMVEQSGIDVKELVEKLVRAAAAEFTTYYYYTILRANAIGFEGEGLKEIIEDARLEDRNHFEALVPRIYELGGELPRDIRDFSNVAACPDAYLPERDRGNGNESTSARVGFTGGGTEEAKQAISEVKQGVEQGNIRPMLQVLVEAERCAIRVYTDICNLTFGKDHRTYELSLAILNEEIEHEAWFSEFLGEGPSGHFRRGVPGESPYTSRFLVVPNGHNGK</sequence>
<evidence type="ECO:0000313" key="6">
    <source>
        <dbReference type="EMBL" id="RUR84182.1"/>
    </source>
</evidence>
<dbReference type="InterPro" id="IPR008331">
    <property type="entry name" value="Ferritin_DPS_dom"/>
</dbReference>
<dbReference type="NCBIfam" id="NF009990">
    <property type="entry name" value="PRK13456.1"/>
    <property type="match status" value="1"/>
</dbReference>
<dbReference type="AlphaFoldDB" id="A0A3S0YGP2"/>
<dbReference type="OrthoDB" id="9800505at2"/>
<dbReference type="PANTHER" id="PTHR30295">
    <property type="entry name" value="BACTERIOFERRITIN"/>
    <property type="match status" value="1"/>
</dbReference>
<keyword evidence="1" id="KW-0409">Iron storage</keyword>
<organism evidence="6 7">
    <name type="scientific">Chlorogloeopsis fritschii PCC 6912</name>
    <dbReference type="NCBI Taxonomy" id="211165"/>
    <lineage>
        <taxon>Bacteria</taxon>
        <taxon>Bacillati</taxon>
        <taxon>Cyanobacteriota</taxon>
        <taxon>Cyanophyceae</taxon>
        <taxon>Nostocales</taxon>
        <taxon>Chlorogloeopsidaceae</taxon>
        <taxon>Chlorogloeopsis</taxon>
    </lineage>
</organism>
<dbReference type="Pfam" id="PF00210">
    <property type="entry name" value="Ferritin"/>
    <property type="match status" value="2"/>
</dbReference>
<feature type="binding site" evidence="3">
    <location>
        <position position="184"/>
    </location>
    <ligand>
        <name>Fe cation</name>
        <dbReference type="ChEBI" id="CHEBI:24875"/>
    </ligand>
</feature>
<keyword evidence="7" id="KW-1185">Reference proteome</keyword>
<evidence type="ECO:0000256" key="1">
    <source>
        <dbReference type="ARBA" id="ARBA00022434"/>
    </source>
</evidence>
<dbReference type="SUPFAM" id="SSF47240">
    <property type="entry name" value="Ferritin-like"/>
    <property type="match status" value="1"/>
</dbReference>
<dbReference type="InterPro" id="IPR012347">
    <property type="entry name" value="Ferritin-like"/>
</dbReference>
<dbReference type="InterPro" id="IPR033921">
    <property type="entry name" value="DPSL_diiron-bd_dom"/>
</dbReference>
<keyword evidence="3" id="KW-0479">Metal-binding</keyword>
<evidence type="ECO:0000256" key="4">
    <source>
        <dbReference type="SAM" id="MobiDB-lite"/>
    </source>
</evidence>
<dbReference type="GO" id="GO:0020037">
    <property type="term" value="F:heme binding"/>
    <property type="evidence" value="ECO:0007669"/>
    <property type="project" value="TreeGrafter"/>
</dbReference>
<proteinExistence type="predicted"/>